<feature type="compositionally biased region" description="Low complexity" evidence="1">
    <location>
        <begin position="580"/>
        <end position="597"/>
    </location>
</feature>
<accession>A0A9D3NZL5</accession>
<dbReference type="GO" id="GO:1900449">
    <property type="term" value="P:regulation of glutamate receptor signaling pathway"/>
    <property type="evidence" value="ECO:0007669"/>
    <property type="project" value="InterPro"/>
</dbReference>
<keyword evidence="3" id="KW-1185">Reference proteome</keyword>
<dbReference type="EMBL" id="JAHKSW010000007">
    <property type="protein sequence ID" value="KAG7329837.1"/>
    <property type="molecule type" value="Genomic_DNA"/>
</dbReference>
<evidence type="ECO:0000313" key="2">
    <source>
        <dbReference type="EMBL" id="KAG7329837.1"/>
    </source>
</evidence>
<proteinExistence type="predicted"/>
<dbReference type="AlphaFoldDB" id="A0A9D3NZL5"/>
<dbReference type="OrthoDB" id="8901859at2759"/>
<dbReference type="InterPro" id="IPR042789">
    <property type="entry name" value="FRRS1L"/>
</dbReference>
<dbReference type="PANTHER" id="PTHR46902">
    <property type="entry name" value="DOMON DOMAIN-CONTAINING PROTEIN FRRS1L"/>
    <property type="match status" value="1"/>
</dbReference>
<dbReference type="GO" id="GO:0099072">
    <property type="term" value="P:regulation of postsynaptic membrane neurotransmitter receptor levels"/>
    <property type="evidence" value="ECO:0007669"/>
    <property type="project" value="TreeGrafter"/>
</dbReference>
<evidence type="ECO:0000313" key="3">
    <source>
        <dbReference type="Proteomes" id="UP000824219"/>
    </source>
</evidence>
<feature type="region of interest" description="Disordered" evidence="1">
    <location>
        <begin position="578"/>
        <end position="597"/>
    </location>
</feature>
<comment type="caution">
    <text evidence="2">The sequence shown here is derived from an EMBL/GenBank/DDBJ whole genome shotgun (WGS) entry which is preliminary data.</text>
</comment>
<dbReference type="Proteomes" id="UP000824219">
    <property type="component" value="Linkage Group LG07"/>
</dbReference>
<evidence type="ECO:0000256" key="1">
    <source>
        <dbReference type="SAM" id="MobiDB-lite"/>
    </source>
</evidence>
<evidence type="ECO:0008006" key="4">
    <source>
        <dbReference type="Google" id="ProtNLM"/>
    </source>
</evidence>
<reference evidence="2 3" key="1">
    <citation type="submission" date="2021-06" db="EMBL/GenBank/DDBJ databases">
        <title>Chromosome-level genome assembly of the red-tail catfish (Hemibagrus wyckioides).</title>
        <authorList>
            <person name="Shao F."/>
        </authorList>
    </citation>
    <scope>NUCLEOTIDE SEQUENCE [LARGE SCALE GENOMIC DNA]</scope>
    <source>
        <strain evidence="2">EC202008001</strain>
        <tissue evidence="2">Blood</tissue>
    </source>
</reference>
<organism evidence="2 3">
    <name type="scientific">Hemibagrus wyckioides</name>
    <dbReference type="NCBI Taxonomy" id="337641"/>
    <lineage>
        <taxon>Eukaryota</taxon>
        <taxon>Metazoa</taxon>
        <taxon>Chordata</taxon>
        <taxon>Craniata</taxon>
        <taxon>Vertebrata</taxon>
        <taxon>Euteleostomi</taxon>
        <taxon>Actinopterygii</taxon>
        <taxon>Neopterygii</taxon>
        <taxon>Teleostei</taxon>
        <taxon>Ostariophysi</taxon>
        <taxon>Siluriformes</taxon>
        <taxon>Bagridae</taxon>
        <taxon>Hemibagrus</taxon>
    </lineage>
</organism>
<sequence>MLTVGAGGKLIHPAITDMEAKWIVAVVFICAVCCGTKADVPKPTSLDTNITSCGSSKVCWFSPANCSLTGNSSCFFSSFQLNNQNVSIELSGWTSGYIALGLSSNNQSQAGDVVFVCGNNTNGTFFFDTVTQNSTGWNSTNVTTIYTVQGALNQNQTQSLIQCAFNISAILYNSTSNLSLANTTIYVTYMNGSTSGTTLGSATTISKFTVQLNLTNNNVNSPSGTIVSTVSSLNITRDGCGTSKLCMSSSTNCSLTGNSRCFFASSKMSNQTFIFELSGTTPGYVALGLTKQNSTYVFVCGNDNNTGTFFFQTATQNGTVLNSANVTTVYTVQGAVTQNQSLIQCTFNTSTTFNVSTRAADNSFLVNIFTGLTNGTQLGNLTKMFESSVADLSNATSQMTTQNATNTTSGTNVSTGSLLNITRDGCGTSKLCMSSSTNCSLTGNSSCFFASSKMSNQTFIFELSGTTPGYVALGLTKQNSTYVFVCGNDNNTGTFFFQTATQNGTVLNSANVTTVYGWQGTVTQNQSIQCTFNTSTTFNVSTKAADNAYLISIFTGLTNGTQLIGNLTKTFESNTTLDLSSPTGQQTTPTTATPNSSNSLVSLWTQVLAVLLSAMSLHFITSYSP</sequence>
<protein>
    <recommendedName>
        <fullName evidence="4">Ferric-chelate reductase 1</fullName>
    </recommendedName>
</protein>
<name>A0A9D3NZL5_9TELE</name>
<dbReference type="PANTHER" id="PTHR46902:SF1">
    <property type="entry name" value="DOMON DOMAIN-CONTAINING PROTEIN FRRS1L"/>
    <property type="match status" value="1"/>
</dbReference>
<gene>
    <name evidence="2" type="ORF">KOW79_006059</name>
</gene>